<dbReference type="Proteomes" id="UP001195483">
    <property type="component" value="Unassembled WGS sequence"/>
</dbReference>
<dbReference type="AlphaFoldDB" id="A0AAE0W796"/>
<proteinExistence type="predicted"/>
<gene>
    <name evidence="1" type="ORF">CHS0354_015738</name>
</gene>
<evidence type="ECO:0000313" key="2">
    <source>
        <dbReference type="Proteomes" id="UP001195483"/>
    </source>
</evidence>
<name>A0AAE0W796_9BIVA</name>
<accession>A0AAE0W796</accession>
<keyword evidence="2" id="KW-1185">Reference proteome</keyword>
<reference evidence="1" key="3">
    <citation type="submission" date="2023-05" db="EMBL/GenBank/DDBJ databases">
        <authorList>
            <person name="Smith C.H."/>
        </authorList>
    </citation>
    <scope>NUCLEOTIDE SEQUENCE</scope>
    <source>
        <strain evidence="1">CHS0354</strain>
        <tissue evidence="1">Mantle</tissue>
    </source>
</reference>
<dbReference type="EMBL" id="JAEAOA010000982">
    <property type="protein sequence ID" value="KAK3603047.1"/>
    <property type="molecule type" value="Genomic_DNA"/>
</dbReference>
<reference evidence="1" key="1">
    <citation type="journal article" date="2021" name="Genome Biol. Evol.">
        <title>A High-Quality Reference Genome for a Parasitic Bivalve with Doubly Uniparental Inheritance (Bivalvia: Unionida).</title>
        <authorList>
            <person name="Smith C.H."/>
        </authorList>
    </citation>
    <scope>NUCLEOTIDE SEQUENCE</scope>
    <source>
        <strain evidence="1">CHS0354</strain>
    </source>
</reference>
<comment type="caution">
    <text evidence="1">The sequence shown here is derived from an EMBL/GenBank/DDBJ whole genome shotgun (WGS) entry which is preliminary data.</text>
</comment>
<evidence type="ECO:0000313" key="1">
    <source>
        <dbReference type="EMBL" id="KAK3603047.1"/>
    </source>
</evidence>
<feature type="non-terminal residue" evidence="1">
    <location>
        <position position="57"/>
    </location>
</feature>
<organism evidence="1 2">
    <name type="scientific">Potamilus streckersoni</name>
    <dbReference type="NCBI Taxonomy" id="2493646"/>
    <lineage>
        <taxon>Eukaryota</taxon>
        <taxon>Metazoa</taxon>
        <taxon>Spiralia</taxon>
        <taxon>Lophotrochozoa</taxon>
        <taxon>Mollusca</taxon>
        <taxon>Bivalvia</taxon>
        <taxon>Autobranchia</taxon>
        <taxon>Heteroconchia</taxon>
        <taxon>Palaeoheterodonta</taxon>
        <taxon>Unionida</taxon>
        <taxon>Unionoidea</taxon>
        <taxon>Unionidae</taxon>
        <taxon>Ambleminae</taxon>
        <taxon>Lampsilini</taxon>
        <taxon>Potamilus</taxon>
    </lineage>
</organism>
<reference evidence="1" key="2">
    <citation type="journal article" date="2021" name="Genome Biol. Evol.">
        <title>Developing a high-quality reference genome for a parasitic bivalve with doubly uniparental inheritance (Bivalvia: Unionida).</title>
        <authorList>
            <person name="Smith C.H."/>
        </authorList>
    </citation>
    <scope>NUCLEOTIDE SEQUENCE</scope>
    <source>
        <strain evidence="1">CHS0354</strain>
        <tissue evidence="1">Mantle</tissue>
    </source>
</reference>
<protein>
    <submittedName>
        <fullName evidence="1">Uncharacterized protein</fullName>
    </submittedName>
</protein>
<sequence length="57" mass="6268">MDTSECIPLASALEIIVSELSLKNVKRKLLIATQQRKLSADVEYSRSSNLKPGIPIV</sequence>